<evidence type="ECO:0000256" key="3">
    <source>
        <dbReference type="ARBA" id="ARBA00022448"/>
    </source>
</evidence>
<dbReference type="HAMAP" id="MF_01393">
    <property type="entry name" value="ATP_synth_a_bact"/>
    <property type="match status" value="1"/>
</dbReference>
<keyword evidence="14" id="KW-1185">Reference proteome</keyword>
<comment type="similarity">
    <text evidence="2 11 12">Belongs to the ATPase A chain family.</text>
</comment>
<organism evidence="13 14">
    <name type="scientific">Sedimentisphaera cyanobacteriorum</name>
    <dbReference type="NCBI Taxonomy" id="1940790"/>
    <lineage>
        <taxon>Bacteria</taxon>
        <taxon>Pseudomonadati</taxon>
        <taxon>Planctomycetota</taxon>
        <taxon>Phycisphaerae</taxon>
        <taxon>Sedimentisphaerales</taxon>
        <taxon>Sedimentisphaeraceae</taxon>
        <taxon>Sedimentisphaera</taxon>
    </lineage>
</organism>
<dbReference type="Proteomes" id="UP000188273">
    <property type="component" value="Chromosome"/>
</dbReference>
<feature type="transmembrane region" description="Helical" evidence="11">
    <location>
        <begin position="126"/>
        <end position="148"/>
    </location>
</feature>
<feature type="transmembrane region" description="Helical" evidence="11">
    <location>
        <begin position="169"/>
        <end position="186"/>
    </location>
</feature>
<dbReference type="PRINTS" id="PR00123">
    <property type="entry name" value="ATPASEA"/>
</dbReference>
<dbReference type="RefSeq" id="WP_077539542.1">
    <property type="nucleotide sequence ID" value="NZ_CP019633.1"/>
</dbReference>
<dbReference type="SUPFAM" id="SSF81336">
    <property type="entry name" value="F1F0 ATP synthase subunit A"/>
    <property type="match status" value="1"/>
</dbReference>
<evidence type="ECO:0000256" key="11">
    <source>
        <dbReference type="HAMAP-Rule" id="MF_01393"/>
    </source>
</evidence>
<proteinExistence type="inferred from homology"/>
<dbReference type="InterPro" id="IPR023011">
    <property type="entry name" value="ATP_synth_F0_asu_AS"/>
</dbReference>
<dbReference type="CDD" id="cd00310">
    <property type="entry name" value="ATP-synt_Fo_a_6"/>
    <property type="match status" value="1"/>
</dbReference>
<feature type="transmembrane region" description="Helical" evidence="11">
    <location>
        <begin position="225"/>
        <end position="254"/>
    </location>
</feature>
<reference evidence="14" key="1">
    <citation type="submission" date="2017-02" db="EMBL/GenBank/DDBJ databases">
        <title>Comparative genomics and description of representatives of a novel lineage of planctomycetes thriving in anoxic sediments.</title>
        <authorList>
            <person name="Spring S."/>
            <person name="Bunk B."/>
            <person name="Sproer C."/>
            <person name="Klenk H.-P."/>
        </authorList>
    </citation>
    <scope>NUCLEOTIDE SEQUENCE [LARGE SCALE GENOMIC DNA]</scope>
    <source>
        <strain evidence="14">L21-RPul-D3</strain>
    </source>
</reference>
<evidence type="ECO:0000256" key="8">
    <source>
        <dbReference type="ARBA" id="ARBA00023065"/>
    </source>
</evidence>
<keyword evidence="9 11" id="KW-0472">Membrane</keyword>
<evidence type="ECO:0000256" key="10">
    <source>
        <dbReference type="ARBA" id="ARBA00023310"/>
    </source>
</evidence>
<dbReference type="OrthoDB" id="9809130at2"/>
<dbReference type="GO" id="GO:0046933">
    <property type="term" value="F:proton-transporting ATP synthase activity, rotational mechanism"/>
    <property type="evidence" value="ECO:0007669"/>
    <property type="project" value="UniProtKB-UniRule"/>
</dbReference>
<protein>
    <recommendedName>
        <fullName evidence="11 12">ATP synthase subunit a</fullName>
    </recommendedName>
    <alternativeName>
        <fullName evidence="11">ATP synthase F0 sector subunit a</fullName>
    </alternativeName>
    <alternativeName>
        <fullName evidence="11">F-ATPase subunit 6</fullName>
    </alternativeName>
</protein>
<dbReference type="KEGG" id="pbu:L21SP3_00883"/>
<dbReference type="PANTHER" id="PTHR11410:SF0">
    <property type="entry name" value="ATP SYNTHASE SUBUNIT A"/>
    <property type="match status" value="1"/>
</dbReference>
<keyword evidence="10 11" id="KW-0066">ATP synthesis</keyword>
<name>A0A1Q2HPB7_9BACT</name>
<dbReference type="Pfam" id="PF00119">
    <property type="entry name" value="ATP-synt_A"/>
    <property type="match status" value="1"/>
</dbReference>
<evidence type="ECO:0000256" key="12">
    <source>
        <dbReference type="RuleBase" id="RU000483"/>
    </source>
</evidence>
<keyword evidence="5 11" id="KW-0812">Transmembrane</keyword>
<evidence type="ECO:0000256" key="1">
    <source>
        <dbReference type="ARBA" id="ARBA00004141"/>
    </source>
</evidence>
<keyword evidence="3 11" id="KW-0813">Transport</keyword>
<dbReference type="InterPro" id="IPR045083">
    <property type="entry name" value="ATP_synth_F0_asu_bact/mt"/>
</dbReference>
<evidence type="ECO:0000313" key="14">
    <source>
        <dbReference type="Proteomes" id="UP000188273"/>
    </source>
</evidence>
<evidence type="ECO:0000256" key="6">
    <source>
        <dbReference type="ARBA" id="ARBA00022781"/>
    </source>
</evidence>
<comment type="subcellular location">
    <subcellularLocation>
        <location evidence="11 12">Cell membrane</location>
        <topology evidence="11 12">Multi-pass membrane protein</topology>
    </subcellularLocation>
    <subcellularLocation>
        <location evidence="1">Membrane</location>
        <topology evidence="1">Multi-pass membrane protein</topology>
    </subcellularLocation>
</comment>
<feature type="transmembrane region" description="Helical" evidence="11">
    <location>
        <begin position="86"/>
        <end position="106"/>
    </location>
</feature>
<dbReference type="InterPro" id="IPR035908">
    <property type="entry name" value="F0_ATP_A_sf"/>
</dbReference>
<dbReference type="PANTHER" id="PTHR11410">
    <property type="entry name" value="ATP SYNTHASE SUBUNIT A"/>
    <property type="match status" value="1"/>
</dbReference>
<dbReference type="Gene3D" id="1.20.120.220">
    <property type="entry name" value="ATP synthase, F0 complex, subunit A"/>
    <property type="match status" value="1"/>
</dbReference>
<dbReference type="STRING" id="1940790.L21SP3_00883"/>
<evidence type="ECO:0000256" key="7">
    <source>
        <dbReference type="ARBA" id="ARBA00022989"/>
    </source>
</evidence>
<evidence type="ECO:0000256" key="9">
    <source>
        <dbReference type="ARBA" id="ARBA00023136"/>
    </source>
</evidence>
<keyword evidence="7 11" id="KW-1133">Transmembrane helix</keyword>
<feature type="transmembrane region" description="Helical" evidence="11">
    <location>
        <begin position="20"/>
        <end position="47"/>
    </location>
</feature>
<keyword evidence="4 11" id="KW-0138">CF(0)</keyword>
<dbReference type="AlphaFoldDB" id="A0A1Q2HPB7"/>
<dbReference type="PROSITE" id="PS00449">
    <property type="entry name" value="ATPASE_A"/>
    <property type="match status" value="1"/>
</dbReference>
<keyword evidence="6 11" id="KW-0375">Hydrogen ion transport</keyword>
<dbReference type="NCBIfam" id="TIGR01131">
    <property type="entry name" value="ATP_synt_6_or_A"/>
    <property type="match status" value="1"/>
</dbReference>
<dbReference type="EMBL" id="CP019633">
    <property type="protein sequence ID" value="AQQ09085.1"/>
    <property type="molecule type" value="Genomic_DNA"/>
</dbReference>
<keyword evidence="8 11" id="KW-0406">Ion transport</keyword>
<evidence type="ECO:0000256" key="2">
    <source>
        <dbReference type="ARBA" id="ARBA00006810"/>
    </source>
</evidence>
<accession>A0A1Q2HPB7</accession>
<dbReference type="GO" id="GO:0005886">
    <property type="term" value="C:plasma membrane"/>
    <property type="evidence" value="ECO:0007669"/>
    <property type="project" value="UniProtKB-SubCell"/>
</dbReference>
<sequence length="260" mass="29051">MKFALATMNPLEEVLSKKLFSFGGFVFTNHMVMVAIAASILLIVLPLTCGKIRMIRTGFGNAIETICVFFRNEVVKPFLKDQTDKYVSVIWTLFFFILSMNLLGMIPLDKIIYLFTGQKNHIVGAATGNIFVTGALALFSFIFFHAAGILENGVGNYIRNFCPKVPGPIYPLIFLLEVLSSFIRMFSLAVRLFANLFAGHMMLAVILGFIFFFKNILAATVSISFAALISMLELFVAFLQAYIFAFLTTIYIGMAIHQDH</sequence>
<dbReference type="GO" id="GO:0045259">
    <property type="term" value="C:proton-transporting ATP synthase complex"/>
    <property type="evidence" value="ECO:0007669"/>
    <property type="project" value="UniProtKB-KW"/>
</dbReference>
<evidence type="ECO:0000313" key="13">
    <source>
        <dbReference type="EMBL" id="AQQ09085.1"/>
    </source>
</evidence>
<keyword evidence="11" id="KW-1003">Cell membrane</keyword>
<evidence type="ECO:0000256" key="5">
    <source>
        <dbReference type="ARBA" id="ARBA00022692"/>
    </source>
</evidence>
<comment type="function">
    <text evidence="11 12">Key component of the proton channel; it plays a direct role in the translocation of protons across the membrane.</text>
</comment>
<gene>
    <name evidence="11 13" type="primary">atpB</name>
    <name evidence="13" type="ORF">L21SP3_00883</name>
</gene>
<evidence type="ECO:0000256" key="4">
    <source>
        <dbReference type="ARBA" id="ARBA00022547"/>
    </source>
</evidence>
<dbReference type="InterPro" id="IPR000568">
    <property type="entry name" value="ATP_synth_F0_asu"/>
</dbReference>